<evidence type="ECO:0000256" key="6">
    <source>
        <dbReference type="HAMAP-Rule" id="MF_00479"/>
    </source>
</evidence>
<proteinExistence type="inferred from homology"/>
<comment type="subunit">
    <text evidence="6">The complex is composed of six subunits: RnfA, RnfB, RnfC, RnfD, RnfE and RnfG.</text>
</comment>
<dbReference type="GO" id="GO:0010181">
    <property type="term" value="F:FMN binding"/>
    <property type="evidence" value="ECO:0007669"/>
    <property type="project" value="InterPro"/>
</dbReference>
<dbReference type="PIRSF" id="PIRSF006091">
    <property type="entry name" value="E_trnsport_RnfG"/>
    <property type="match status" value="1"/>
</dbReference>
<dbReference type="PANTHER" id="PTHR36118:SF1">
    <property type="entry name" value="ION-TRANSLOCATING OXIDOREDUCTASE COMPLEX SUBUNIT G"/>
    <property type="match status" value="1"/>
</dbReference>
<evidence type="ECO:0000259" key="8">
    <source>
        <dbReference type="SMART" id="SM00900"/>
    </source>
</evidence>
<accession>A0A6S6UBZ8</accession>
<feature type="transmembrane region" description="Helical" evidence="7">
    <location>
        <begin position="17"/>
        <end position="37"/>
    </location>
</feature>
<keyword evidence="6 7" id="KW-0472">Membrane</keyword>
<dbReference type="GO" id="GO:0009055">
    <property type="term" value="F:electron transfer activity"/>
    <property type="evidence" value="ECO:0007669"/>
    <property type="project" value="InterPro"/>
</dbReference>
<evidence type="ECO:0000256" key="7">
    <source>
        <dbReference type="SAM" id="Phobius"/>
    </source>
</evidence>
<evidence type="ECO:0000256" key="4">
    <source>
        <dbReference type="ARBA" id="ARBA00022643"/>
    </source>
</evidence>
<keyword evidence="4 6" id="KW-0288">FMN</keyword>
<dbReference type="HAMAP" id="MF_00479">
    <property type="entry name" value="RsxG_RnfG"/>
    <property type="match status" value="1"/>
</dbReference>
<keyword evidence="6 7" id="KW-0812">Transmembrane</keyword>
<keyword evidence="3 6" id="KW-0285">Flavoprotein</keyword>
<dbReference type="AlphaFoldDB" id="A0A6S6UBZ8"/>
<evidence type="ECO:0000256" key="1">
    <source>
        <dbReference type="ARBA" id="ARBA00022448"/>
    </source>
</evidence>
<reference evidence="9" key="1">
    <citation type="submission" date="2020-01" db="EMBL/GenBank/DDBJ databases">
        <authorList>
            <person name="Meier V. D."/>
            <person name="Meier V D."/>
        </authorList>
    </citation>
    <scope>NUCLEOTIDE SEQUENCE</scope>
    <source>
        <strain evidence="9">HLG_WM_MAG_09</strain>
    </source>
</reference>
<evidence type="ECO:0000256" key="2">
    <source>
        <dbReference type="ARBA" id="ARBA00022553"/>
    </source>
</evidence>
<keyword evidence="2 6" id="KW-0597">Phosphoprotein</keyword>
<comment type="similarity">
    <text evidence="6">Belongs to the RnfG family.</text>
</comment>
<comment type="subcellular location">
    <subcellularLocation>
        <location evidence="6">Cell inner membrane</location>
        <topology evidence="6">Single-pass membrane protein</topology>
    </subcellularLocation>
</comment>
<dbReference type="GO" id="GO:0022900">
    <property type="term" value="P:electron transport chain"/>
    <property type="evidence" value="ECO:0007669"/>
    <property type="project" value="UniProtKB-UniRule"/>
</dbReference>
<feature type="modified residue" description="FMN phosphoryl threonine" evidence="6">
    <location>
        <position position="183"/>
    </location>
</feature>
<dbReference type="Pfam" id="PF04205">
    <property type="entry name" value="FMN_bind"/>
    <property type="match status" value="1"/>
</dbReference>
<keyword evidence="1 6" id="KW-0813">Transport</keyword>
<feature type="domain" description="FMN-binding" evidence="8">
    <location>
        <begin position="108"/>
        <end position="200"/>
    </location>
</feature>
<keyword evidence="6" id="KW-0997">Cell inner membrane</keyword>
<comment type="function">
    <text evidence="6">Part of a membrane-bound complex that couples electron transfer with translocation of ions across the membrane.</text>
</comment>
<dbReference type="EMBL" id="CACVAT010000430">
    <property type="protein sequence ID" value="CAA6826870.1"/>
    <property type="molecule type" value="Genomic_DNA"/>
</dbReference>
<sequence>MIKNLQDPLFREIAKPAFYLFMFALVGVLILSLIHSATEGRIEENERAALLEKVNVLVKSDRYDNDPLLDQVTLPGETLGSATPVTVYRARKDNQPVAAVYVTTSPNGYSGKIRMVIGINADQTVAGVRVVSHKETPGLGDRIEAQKNDWITEFERKSLQNPQLNGWAVKKDGGQFDQFTGATITPRAVVNMVRSTLLWSQDNQGMLYRMPAELNTDE</sequence>
<comment type="cofactor">
    <cofactor evidence="6">
        <name>FMN</name>
        <dbReference type="ChEBI" id="CHEBI:58210"/>
    </cofactor>
</comment>
<organism evidence="9">
    <name type="scientific">uncultured Thiotrichaceae bacterium</name>
    <dbReference type="NCBI Taxonomy" id="298394"/>
    <lineage>
        <taxon>Bacteria</taxon>
        <taxon>Pseudomonadati</taxon>
        <taxon>Pseudomonadota</taxon>
        <taxon>Gammaproteobacteria</taxon>
        <taxon>Thiotrichales</taxon>
        <taxon>Thiotrichaceae</taxon>
        <taxon>environmental samples</taxon>
    </lineage>
</organism>
<evidence type="ECO:0000313" key="9">
    <source>
        <dbReference type="EMBL" id="CAA6826870.1"/>
    </source>
</evidence>
<dbReference type="EC" id="7.-.-.-" evidence="6"/>
<dbReference type="InterPro" id="IPR007329">
    <property type="entry name" value="FMN-bd"/>
</dbReference>
<dbReference type="SMART" id="SM00900">
    <property type="entry name" value="FMN_bind"/>
    <property type="match status" value="1"/>
</dbReference>
<dbReference type="InterPro" id="IPR010209">
    <property type="entry name" value="Ion_transpt_RnfG/RsxG"/>
</dbReference>
<dbReference type="NCBIfam" id="TIGR01947">
    <property type="entry name" value="rnfG"/>
    <property type="match status" value="1"/>
</dbReference>
<keyword evidence="6 7" id="KW-1133">Transmembrane helix</keyword>
<dbReference type="PANTHER" id="PTHR36118">
    <property type="entry name" value="ION-TRANSLOCATING OXIDOREDUCTASE COMPLEX SUBUNIT G"/>
    <property type="match status" value="1"/>
</dbReference>
<dbReference type="GO" id="GO:0005886">
    <property type="term" value="C:plasma membrane"/>
    <property type="evidence" value="ECO:0007669"/>
    <property type="project" value="UniProtKB-SubCell"/>
</dbReference>
<dbReference type="NCBIfam" id="NF002519">
    <property type="entry name" value="PRK01908.1"/>
    <property type="match status" value="1"/>
</dbReference>
<name>A0A6S6UBZ8_9GAMM</name>
<keyword evidence="6" id="KW-1003">Cell membrane</keyword>
<protein>
    <recommendedName>
        <fullName evidence="6">Ion-translocating oxidoreductase complex subunit G</fullName>
        <ecNumber evidence="6">7.-.-.-</ecNumber>
    </recommendedName>
    <alternativeName>
        <fullName evidence="6">Rnf electron transport complex subunit G</fullName>
    </alternativeName>
</protein>
<gene>
    <name evidence="6" type="primary">rnfG</name>
    <name evidence="9" type="ORF">HELGO_WM18825</name>
</gene>
<keyword evidence="5 6" id="KW-0249">Electron transport</keyword>
<keyword evidence="6" id="KW-1278">Translocase</keyword>
<evidence type="ECO:0000256" key="5">
    <source>
        <dbReference type="ARBA" id="ARBA00022982"/>
    </source>
</evidence>
<evidence type="ECO:0000256" key="3">
    <source>
        <dbReference type="ARBA" id="ARBA00022630"/>
    </source>
</evidence>